<dbReference type="InterPro" id="IPR006764">
    <property type="entry name" value="SAM_dep_MeTrfase_SAV2177_type"/>
</dbReference>
<name>A0ABP9K1V6_9ACTN</name>
<evidence type="ECO:0000313" key="1">
    <source>
        <dbReference type="EMBL" id="GAA5048239.1"/>
    </source>
</evidence>
<comment type="caution">
    <text evidence="1">The sequence shown here is derived from an EMBL/GenBank/DDBJ whole genome shotgun (WGS) entry which is preliminary data.</text>
</comment>
<keyword evidence="2" id="KW-1185">Reference proteome</keyword>
<accession>A0ABP9K1V6</accession>
<evidence type="ECO:0000313" key="2">
    <source>
        <dbReference type="Proteomes" id="UP001500124"/>
    </source>
</evidence>
<dbReference type="GO" id="GO:0032259">
    <property type="term" value="P:methylation"/>
    <property type="evidence" value="ECO:0007669"/>
    <property type="project" value="UniProtKB-KW"/>
</dbReference>
<keyword evidence="1" id="KW-0808">Transferase</keyword>
<dbReference type="Proteomes" id="UP001500124">
    <property type="component" value="Unassembled WGS sequence"/>
</dbReference>
<dbReference type="Pfam" id="PF04672">
    <property type="entry name" value="Methyltransf_19"/>
    <property type="match status" value="1"/>
</dbReference>
<keyword evidence="1" id="KW-0489">Methyltransferase</keyword>
<dbReference type="SUPFAM" id="SSF53335">
    <property type="entry name" value="S-adenosyl-L-methionine-dependent methyltransferases"/>
    <property type="match status" value="1"/>
</dbReference>
<dbReference type="InterPro" id="IPR029063">
    <property type="entry name" value="SAM-dependent_MTases_sf"/>
</dbReference>
<proteinExistence type="predicted"/>
<protein>
    <submittedName>
        <fullName evidence="1">SAM-dependent methyltransferase</fullName>
    </submittedName>
</protein>
<organism evidence="1 2">
    <name type="scientific">Streptomyces similanensis</name>
    <dbReference type="NCBI Taxonomy" id="1274988"/>
    <lineage>
        <taxon>Bacteria</taxon>
        <taxon>Bacillati</taxon>
        <taxon>Actinomycetota</taxon>
        <taxon>Actinomycetes</taxon>
        <taxon>Kitasatosporales</taxon>
        <taxon>Streptomycetaceae</taxon>
        <taxon>Streptomyces</taxon>
    </lineage>
</organism>
<dbReference type="EMBL" id="BAABKC010000019">
    <property type="protein sequence ID" value="GAA5048239.1"/>
    <property type="molecule type" value="Genomic_DNA"/>
</dbReference>
<sequence>MCDALPMTESRGDWRARLQTDRPHSARVWNYLLGGKDHYPVDSETGDLILSAFPEIAAIARQQRAFLRRSVRFLAQEAGVRQFLDIGTGLPTADNTHEVAQRIAPDSRIVYVDNDPIVLAHAEVLMRSTPDGACAYLDADVRDTDRILARAADTLDFTRPVGLVLLGIIGQLSDDEDPARVVRELTAALPRGSYVALSDGTDTSETLKTAIAAYNGQSANSYHLRPAHQIESFFDGLRLLDPGLVKTGHWRPDLSTAPTAPEEGYAVCGVGIKE</sequence>
<dbReference type="Gene3D" id="3.40.50.150">
    <property type="entry name" value="Vaccinia Virus protein VP39"/>
    <property type="match status" value="1"/>
</dbReference>
<dbReference type="GO" id="GO:0008168">
    <property type="term" value="F:methyltransferase activity"/>
    <property type="evidence" value="ECO:0007669"/>
    <property type="project" value="UniProtKB-KW"/>
</dbReference>
<gene>
    <name evidence="1" type="ORF">GCM10023336_14200</name>
</gene>
<reference evidence="2" key="1">
    <citation type="journal article" date="2019" name="Int. J. Syst. Evol. Microbiol.">
        <title>The Global Catalogue of Microorganisms (GCM) 10K type strain sequencing project: providing services to taxonomists for standard genome sequencing and annotation.</title>
        <authorList>
            <consortium name="The Broad Institute Genomics Platform"/>
            <consortium name="The Broad Institute Genome Sequencing Center for Infectious Disease"/>
            <person name="Wu L."/>
            <person name="Ma J."/>
        </authorList>
    </citation>
    <scope>NUCLEOTIDE SEQUENCE [LARGE SCALE GENOMIC DNA]</scope>
    <source>
        <strain evidence="2">JCM 18410</strain>
    </source>
</reference>
<dbReference type="PIRSF" id="PIRSF017393">
    <property type="entry name" value="MTase_SAV2177"/>
    <property type="match status" value="1"/>
</dbReference>